<name>F2K2B2_MARM1</name>
<organism evidence="1 2">
    <name type="scientific">Marinomonas mediterranea (strain ATCC 700492 / JCM 21426 / NBRC 103028 / MMB-1)</name>
    <dbReference type="NCBI Taxonomy" id="717774"/>
    <lineage>
        <taxon>Bacteria</taxon>
        <taxon>Pseudomonadati</taxon>
        <taxon>Pseudomonadota</taxon>
        <taxon>Gammaproteobacteria</taxon>
        <taxon>Oceanospirillales</taxon>
        <taxon>Oceanospirillaceae</taxon>
        <taxon>Marinomonas</taxon>
    </lineage>
</organism>
<dbReference type="KEGG" id="mme:Marme_3073"/>
<dbReference type="RefSeq" id="WP_013662194.1">
    <property type="nucleotide sequence ID" value="NC_015276.1"/>
</dbReference>
<keyword evidence="2" id="KW-1185">Reference proteome</keyword>
<dbReference type="HOGENOM" id="CLU_168222_1_1_6"/>
<reference evidence="1 2" key="1">
    <citation type="journal article" date="2012" name="Stand. Genomic Sci.">
        <title>Complete genome sequence of the melanogenic marine bacterium Marinomonas mediterranea type strain (MMB-1(T)).</title>
        <authorList>
            <person name="Lucas-Elio P."/>
            <person name="Goodwin L."/>
            <person name="Woyke T."/>
            <person name="Pitluck S."/>
            <person name="Nolan M."/>
            <person name="Kyrpides N.C."/>
            <person name="Detter J.C."/>
            <person name="Copeland A."/>
            <person name="Teshima H."/>
            <person name="Bruce D."/>
            <person name="Detter C."/>
            <person name="Tapia R."/>
            <person name="Han S."/>
            <person name="Land M.L."/>
            <person name="Ivanova N."/>
            <person name="Mikhailova N."/>
            <person name="Johnston A.W."/>
            <person name="Sanchez-Amat A."/>
        </authorList>
    </citation>
    <scope>NUCLEOTIDE SEQUENCE [LARGE SCALE GENOMIC DNA]</scope>
    <source>
        <strain evidence="2">ATCC 700492 / JCM 21426 / NBRC 103028 / MMB-1</strain>
    </source>
</reference>
<proteinExistence type="predicted"/>
<gene>
    <name evidence="1" type="ordered locus">Marme_3073</name>
</gene>
<protein>
    <recommendedName>
        <fullName evidence="3">TRASH domain-containing protein</fullName>
    </recommendedName>
</protein>
<dbReference type="STRING" id="717774.Marme_3073"/>
<accession>F2K2B2</accession>
<dbReference type="NCBIfam" id="NF041023">
    <property type="entry name" value="PP0621_fam"/>
    <property type="match status" value="1"/>
</dbReference>
<evidence type="ECO:0000313" key="2">
    <source>
        <dbReference type="Proteomes" id="UP000001062"/>
    </source>
</evidence>
<evidence type="ECO:0008006" key="3">
    <source>
        <dbReference type="Google" id="ProtNLM"/>
    </source>
</evidence>
<dbReference type="AlphaFoldDB" id="F2K2B2"/>
<dbReference type="EMBL" id="CP002583">
    <property type="protein sequence ID" value="ADZ92292.1"/>
    <property type="molecule type" value="Genomic_DNA"/>
</dbReference>
<dbReference type="InterPro" id="IPR049708">
    <property type="entry name" value="PP0621-like"/>
</dbReference>
<sequence length="81" mass="9342">MIVRLILFLLIFFIGWTIYRQVSQYLSKQKTRNAKNSQSKPGEKMTPCAHCGTYVPESESIKDTQGNRFCSQGHLKQFQKG</sequence>
<evidence type="ECO:0000313" key="1">
    <source>
        <dbReference type="EMBL" id="ADZ92292.1"/>
    </source>
</evidence>
<dbReference type="OrthoDB" id="9814432at2"/>
<dbReference type="PATRIC" id="fig|717774.3.peg.3162"/>
<dbReference type="eggNOG" id="ENOG5033BBV">
    <property type="taxonomic scope" value="Bacteria"/>
</dbReference>
<dbReference type="Proteomes" id="UP000001062">
    <property type="component" value="Chromosome"/>
</dbReference>